<sequence length="40" mass="4603">MLGIFLISSKYPLECFLLYKETTAAIENFYVCCGLSKFMN</sequence>
<gene>
    <name evidence="1" type="ORF">RUMHYD_01504</name>
</gene>
<comment type="caution">
    <text evidence="1">The sequence shown here is derived from an EMBL/GenBank/DDBJ whole genome shotgun (WGS) entry which is preliminary data.</text>
</comment>
<dbReference type="Proteomes" id="UP000003100">
    <property type="component" value="Unassembled WGS sequence"/>
</dbReference>
<evidence type="ECO:0000313" key="2">
    <source>
        <dbReference type="Proteomes" id="UP000003100"/>
    </source>
</evidence>
<keyword evidence="2" id="KW-1185">Reference proteome</keyword>
<organism evidence="1 2">
    <name type="scientific">Blautia hydrogenotrophica (strain DSM 10507 / JCM 14656 / S5a33)</name>
    <name type="common">Ruminococcus hydrogenotrophicus</name>
    <dbReference type="NCBI Taxonomy" id="476272"/>
    <lineage>
        <taxon>Bacteria</taxon>
        <taxon>Bacillati</taxon>
        <taxon>Bacillota</taxon>
        <taxon>Clostridia</taxon>
        <taxon>Lachnospirales</taxon>
        <taxon>Lachnospiraceae</taxon>
        <taxon>Blautia</taxon>
    </lineage>
</organism>
<name>C0CKY5_BLAHS</name>
<protein>
    <submittedName>
        <fullName evidence="1">Uncharacterized protein</fullName>
    </submittedName>
</protein>
<reference evidence="1 2" key="2">
    <citation type="submission" date="2009-02" db="EMBL/GenBank/DDBJ databases">
        <title>Draft genome sequence of Blautia hydrogenotrophica DSM 10507 (Ruminococcus hydrogenotrophicus DSM 10507).</title>
        <authorList>
            <person name="Sudarsanam P."/>
            <person name="Ley R."/>
            <person name="Guruge J."/>
            <person name="Turnbaugh P.J."/>
            <person name="Mahowald M."/>
            <person name="Liep D."/>
            <person name="Gordon J."/>
        </authorList>
    </citation>
    <scope>NUCLEOTIDE SEQUENCE [LARGE SCALE GENOMIC DNA]</scope>
    <source>
        <strain evidence="2">DSM 10507 / JCM 14656 / S5a33</strain>
    </source>
</reference>
<dbReference type="EMBL" id="ACBZ01000074">
    <property type="protein sequence ID" value="EEG49571.1"/>
    <property type="molecule type" value="Genomic_DNA"/>
</dbReference>
<proteinExistence type="predicted"/>
<evidence type="ECO:0000313" key="1">
    <source>
        <dbReference type="EMBL" id="EEG49571.1"/>
    </source>
</evidence>
<dbReference type="HOGENOM" id="CLU_3285709_0_0_9"/>
<accession>C0CKY5</accession>
<reference evidence="1 2" key="1">
    <citation type="submission" date="2009-01" db="EMBL/GenBank/DDBJ databases">
        <authorList>
            <person name="Fulton L."/>
            <person name="Clifton S."/>
            <person name="Fulton B."/>
            <person name="Xu J."/>
            <person name="Minx P."/>
            <person name="Pepin K.H."/>
            <person name="Johnson M."/>
            <person name="Bhonagiri V."/>
            <person name="Nash W.E."/>
            <person name="Mardis E.R."/>
            <person name="Wilson R.K."/>
        </authorList>
    </citation>
    <scope>NUCLEOTIDE SEQUENCE [LARGE SCALE GENOMIC DNA]</scope>
    <source>
        <strain evidence="2">DSM 10507 / JCM 14656 / S5a33</strain>
    </source>
</reference>
<dbReference type="AlphaFoldDB" id="C0CKY5"/>